<dbReference type="EMBL" id="AMYD01003261">
    <property type="protein sequence ID" value="EQB46786.1"/>
    <property type="molecule type" value="Genomic_DNA"/>
</dbReference>
<reference evidence="2" key="1">
    <citation type="journal article" date="2013" name="Mol. Plant Microbe Interact.">
        <title>Global aspects of pacC regulation of pathogenicity genes in Colletotrichum gloeosporioides as revealed by transcriptome analysis.</title>
        <authorList>
            <person name="Alkan N."/>
            <person name="Meng X."/>
            <person name="Friedlander G."/>
            <person name="Reuveni E."/>
            <person name="Sukno S."/>
            <person name="Sherman A."/>
            <person name="Thon M."/>
            <person name="Fluhr R."/>
            <person name="Prusky D."/>
        </authorList>
    </citation>
    <scope>NUCLEOTIDE SEQUENCE [LARGE SCALE GENOMIC DNA]</scope>
    <source>
        <strain evidence="2">Cg-14</strain>
    </source>
</reference>
<accession>T0L5E2</accession>
<dbReference type="AlphaFoldDB" id="T0L5E2"/>
<evidence type="ECO:0000313" key="2">
    <source>
        <dbReference type="Proteomes" id="UP000015530"/>
    </source>
</evidence>
<comment type="caution">
    <text evidence="1">The sequence shown here is derived from an EMBL/GenBank/DDBJ whole genome shotgun (WGS) entry which is preliminary data.</text>
</comment>
<proteinExistence type="predicted"/>
<sequence>MRFFFSCLYPCFTICFIGQRPFQRMIHSFDRITATTF</sequence>
<protein>
    <submittedName>
        <fullName evidence="1">Uncharacterized protein</fullName>
    </submittedName>
</protein>
<name>T0L5E2_COLGC</name>
<organism evidence="1 2">
    <name type="scientific">Colletotrichum gloeosporioides (strain Cg-14)</name>
    <name type="common">Anthracnose fungus</name>
    <name type="synonym">Glomerella cingulata</name>
    <dbReference type="NCBI Taxonomy" id="1237896"/>
    <lineage>
        <taxon>Eukaryota</taxon>
        <taxon>Fungi</taxon>
        <taxon>Dikarya</taxon>
        <taxon>Ascomycota</taxon>
        <taxon>Pezizomycotina</taxon>
        <taxon>Sordariomycetes</taxon>
        <taxon>Hypocreomycetidae</taxon>
        <taxon>Glomerellales</taxon>
        <taxon>Glomerellaceae</taxon>
        <taxon>Colletotrichum</taxon>
        <taxon>Colletotrichum gloeosporioides species complex</taxon>
    </lineage>
</organism>
<evidence type="ECO:0000313" key="1">
    <source>
        <dbReference type="EMBL" id="EQB46786.1"/>
    </source>
</evidence>
<dbReference type="Proteomes" id="UP000015530">
    <property type="component" value="Unassembled WGS sequence"/>
</dbReference>
<dbReference type="HOGENOM" id="CLU_3351039_0_0_1"/>
<gene>
    <name evidence="1" type="ORF">CGLO_14143</name>
</gene>